<proteinExistence type="predicted"/>
<accession>A0A090GBU5</accession>
<evidence type="ECO:0000313" key="2">
    <source>
        <dbReference type="Proteomes" id="UP000046373"/>
    </source>
</evidence>
<dbReference type="Proteomes" id="UP000046373">
    <property type="component" value="Unassembled WGS sequence"/>
</dbReference>
<reference evidence="1 2" key="1">
    <citation type="submission" date="2014-08" db="EMBL/GenBank/DDBJ databases">
        <authorList>
            <person name="Moulin Lionel"/>
        </authorList>
    </citation>
    <scope>NUCLEOTIDE SEQUENCE [LARGE SCALE GENOMIC DNA]</scope>
</reference>
<dbReference type="AlphaFoldDB" id="A0A090GBU5"/>
<protein>
    <submittedName>
        <fullName evidence="1">Uncharacterized protein</fullName>
    </submittedName>
</protein>
<name>A0A090GBU5_MESPL</name>
<sequence length="127" mass="14145">MHGLSVRRAGADGSGLISARRFSQRDGRCLFPIVNPRWLDQRHAVRHSARCRSLDLLDLRARRLVGRRGRCAILPLALQSGVVPRRQAILSLTVNGRQLLRRVAVRLGRLILGEDGLQPAQAGHHRA</sequence>
<evidence type="ECO:0000313" key="1">
    <source>
        <dbReference type="EMBL" id="CDX28405.1"/>
    </source>
</evidence>
<gene>
    <name evidence="1" type="ORF">MPLDJ20_120312</name>
</gene>
<dbReference type="EMBL" id="CCNB01000004">
    <property type="protein sequence ID" value="CDX28405.1"/>
    <property type="molecule type" value="Genomic_DNA"/>
</dbReference>
<organism evidence="1 2">
    <name type="scientific">Mesorhizobium plurifarium</name>
    <dbReference type="NCBI Taxonomy" id="69974"/>
    <lineage>
        <taxon>Bacteria</taxon>
        <taxon>Pseudomonadati</taxon>
        <taxon>Pseudomonadota</taxon>
        <taxon>Alphaproteobacteria</taxon>
        <taxon>Hyphomicrobiales</taxon>
        <taxon>Phyllobacteriaceae</taxon>
        <taxon>Mesorhizobium</taxon>
    </lineage>
</organism>